<reference evidence="8" key="1">
    <citation type="submission" date="2020-10" db="EMBL/GenBank/DDBJ databases">
        <authorList>
            <person name="Gilroy R."/>
        </authorList>
    </citation>
    <scope>NUCLEOTIDE SEQUENCE</scope>
    <source>
        <strain evidence="8">CHK147-3167</strain>
    </source>
</reference>
<comment type="catalytic activity">
    <reaction evidence="7">
        <text>cytidine(1402) in 16S rRNA + S-adenosyl-L-methionine = N(4)-methylcytidine(1402) in 16S rRNA + S-adenosyl-L-homocysteine + H(+)</text>
        <dbReference type="Rhea" id="RHEA:42928"/>
        <dbReference type="Rhea" id="RHEA-COMP:10286"/>
        <dbReference type="Rhea" id="RHEA-COMP:10287"/>
        <dbReference type="ChEBI" id="CHEBI:15378"/>
        <dbReference type="ChEBI" id="CHEBI:57856"/>
        <dbReference type="ChEBI" id="CHEBI:59789"/>
        <dbReference type="ChEBI" id="CHEBI:74506"/>
        <dbReference type="ChEBI" id="CHEBI:82748"/>
        <dbReference type="EC" id="2.1.1.199"/>
    </reaction>
</comment>
<comment type="similarity">
    <text evidence="1 7">Belongs to the methyltransferase superfamily. RsmH family.</text>
</comment>
<dbReference type="GO" id="GO:0005737">
    <property type="term" value="C:cytoplasm"/>
    <property type="evidence" value="ECO:0007669"/>
    <property type="project" value="UniProtKB-SubCell"/>
</dbReference>
<feature type="binding site" evidence="7">
    <location>
        <position position="96"/>
    </location>
    <ligand>
        <name>S-adenosyl-L-methionine</name>
        <dbReference type="ChEBI" id="CHEBI:59789"/>
    </ligand>
</feature>
<dbReference type="GO" id="GO:0070475">
    <property type="term" value="P:rRNA base methylation"/>
    <property type="evidence" value="ECO:0007669"/>
    <property type="project" value="UniProtKB-UniRule"/>
</dbReference>
<evidence type="ECO:0000256" key="4">
    <source>
        <dbReference type="ARBA" id="ARBA00022603"/>
    </source>
</evidence>
<keyword evidence="2 7" id="KW-0963">Cytoplasm</keyword>
<proteinExistence type="inferred from homology"/>
<evidence type="ECO:0000256" key="1">
    <source>
        <dbReference type="ARBA" id="ARBA00010396"/>
    </source>
</evidence>
<evidence type="ECO:0000256" key="2">
    <source>
        <dbReference type="ARBA" id="ARBA00022490"/>
    </source>
</evidence>
<organism evidence="8 9">
    <name type="scientific">Candidatus Coprosoma intestinipullorum</name>
    <dbReference type="NCBI Taxonomy" id="2840752"/>
    <lineage>
        <taxon>Bacteria</taxon>
        <taxon>Bacillati</taxon>
        <taxon>Bacillota</taxon>
        <taxon>Bacillota incertae sedis</taxon>
        <taxon>Candidatus Coprosoma</taxon>
    </lineage>
</organism>
<protein>
    <recommendedName>
        <fullName evidence="7">Ribosomal RNA small subunit methyltransferase H</fullName>
        <ecNumber evidence="7">2.1.1.199</ecNumber>
    </recommendedName>
    <alternativeName>
        <fullName evidence="7">16S rRNA m(4)C1402 methyltransferase</fullName>
    </alternativeName>
    <alternativeName>
        <fullName evidence="7">rRNA (cytosine-N(4)-)-methyltransferase RsmH</fullName>
    </alternativeName>
</protein>
<feature type="binding site" evidence="7">
    <location>
        <position position="103"/>
    </location>
    <ligand>
        <name>S-adenosyl-L-methionine</name>
        <dbReference type="ChEBI" id="CHEBI:59789"/>
    </ligand>
</feature>
<dbReference type="SUPFAM" id="SSF81799">
    <property type="entry name" value="Putative methyltransferase TM0872, insert domain"/>
    <property type="match status" value="1"/>
</dbReference>
<dbReference type="EMBL" id="DVFV01000049">
    <property type="protein sequence ID" value="HIQ90515.1"/>
    <property type="molecule type" value="Genomic_DNA"/>
</dbReference>
<sequence length="303" mass="34845">MHESVLLKESIDNLNLKENSIIVDCTLGYGGHSSAILKKIPKGYLYAFDQDEEAITYAKERLNAIAQNYEIIHTNFVNLKEEMEKRNVNPDGILFDLGVSSPQLDEAERGFSYHKDARLDMRMNQEQKLSAYEVVNNYSYENLKEILLKYGEEKYAGSIAKGIINKRNIKPIETTLELAEIVKESVPEKYRNKSHPARKTFQAIRIEVNDELNVFEKALKESLEIIKPGGRICVITFHSLEDKICKRIFNESSSLPPELKKLPIVPKEYEPKYKLIASISPTDTEIAQNKRSRSSHLRVIERR</sequence>
<dbReference type="InterPro" id="IPR002903">
    <property type="entry name" value="RsmH"/>
</dbReference>
<dbReference type="PIRSF" id="PIRSF004486">
    <property type="entry name" value="MraW"/>
    <property type="match status" value="1"/>
</dbReference>
<dbReference type="FunFam" id="1.10.150.170:FF:000001">
    <property type="entry name" value="Ribosomal RNA small subunit methyltransferase H"/>
    <property type="match status" value="1"/>
</dbReference>
<evidence type="ECO:0000256" key="5">
    <source>
        <dbReference type="ARBA" id="ARBA00022679"/>
    </source>
</evidence>
<keyword evidence="3 7" id="KW-0698">rRNA processing</keyword>
<comment type="caution">
    <text evidence="8">The sequence shown here is derived from an EMBL/GenBank/DDBJ whole genome shotgun (WGS) entry which is preliminary data.</text>
</comment>
<feature type="binding site" evidence="7">
    <location>
        <position position="49"/>
    </location>
    <ligand>
        <name>S-adenosyl-L-methionine</name>
        <dbReference type="ChEBI" id="CHEBI:59789"/>
    </ligand>
</feature>
<dbReference type="HAMAP" id="MF_01007">
    <property type="entry name" value="16SrRNA_methyltr_H"/>
    <property type="match status" value="1"/>
</dbReference>
<evidence type="ECO:0000256" key="6">
    <source>
        <dbReference type="ARBA" id="ARBA00022691"/>
    </source>
</evidence>
<dbReference type="Gene3D" id="3.40.50.150">
    <property type="entry name" value="Vaccinia Virus protein VP39"/>
    <property type="match status" value="1"/>
</dbReference>
<name>A0A9D0ZQR7_9FIRM</name>
<comment type="subcellular location">
    <subcellularLocation>
        <location evidence="7">Cytoplasm</location>
    </subcellularLocation>
</comment>
<dbReference type="InterPro" id="IPR023397">
    <property type="entry name" value="SAM-dep_MeTrfase_MraW_recog"/>
</dbReference>
<dbReference type="AlphaFoldDB" id="A0A9D0ZQR7"/>
<comment type="function">
    <text evidence="7">Specifically methylates the N4 position of cytidine in position 1402 (C1402) of 16S rRNA.</text>
</comment>
<dbReference type="GO" id="GO:0071424">
    <property type="term" value="F:rRNA (cytosine-N4-)-methyltransferase activity"/>
    <property type="evidence" value="ECO:0007669"/>
    <property type="project" value="UniProtKB-UniRule"/>
</dbReference>
<gene>
    <name evidence="7 8" type="primary">rsmH</name>
    <name evidence="8" type="ORF">IAB27_02660</name>
</gene>
<dbReference type="Pfam" id="PF01795">
    <property type="entry name" value="Methyltransf_5"/>
    <property type="match status" value="1"/>
</dbReference>
<evidence type="ECO:0000256" key="3">
    <source>
        <dbReference type="ARBA" id="ARBA00022552"/>
    </source>
</evidence>
<keyword evidence="6 7" id="KW-0949">S-adenosyl-L-methionine</keyword>
<evidence type="ECO:0000313" key="8">
    <source>
        <dbReference type="EMBL" id="HIQ90515.1"/>
    </source>
</evidence>
<keyword evidence="5 7" id="KW-0808">Transferase</keyword>
<feature type="binding site" evidence="7">
    <location>
        <begin position="30"/>
        <end position="32"/>
    </location>
    <ligand>
        <name>S-adenosyl-L-methionine</name>
        <dbReference type="ChEBI" id="CHEBI:59789"/>
    </ligand>
</feature>
<evidence type="ECO:0000313" key="9">
    <source>
        <dbReference type="Proteomes" id="UP000886786"/>
    </source>
</evidence>
<dbReference type="Gene3D" id="1.10.150.170">
    <property type="entry name" value="Putative methyltransferase TM0872, insert domain"/>
    <property type="match status" value="1"/>
</dbReference>
<feature type="binding site" evidence="7">
    <location>
        <position position="76"/>
    </location>
    <ligand>
        <name>S-adenosyl-L-methionine</name>
        <dbReference type="ChEBI" id="CHEBI:59789"/>
    </ligand>
</feature>
<keyword evidence="4 7" id="KW-0489">Methyltransferase</keyword>
<dbReference type="PANTHER" id="PTHR11265:SF0">
    <property type="entry name" value="12S RRNA N4-METHYLCYTIDINE METHYLTRANSFERASE"/>
    <property type="match status" value="1"/>
</dbReference>
<reference evidence="8" key="2">
    <citation type="journal article" date="2021" name="PeerJ">
        <title>Extensive microbial diversity within the chicken gut microbiome revealed by metagenomics and culture.</title>
        <authorList>
            <person name="Gilroy R."/>
            <person name="Ravi A."/>
            <person name="Getino M."/>
            <person name="Pursley I."/>
            <person name="Horton D.L."/>
            <person name="Alikhan N.F."/>
            <person name="Baker D."/>
            <person name="Gharbi K."/>
            <person name="Hall N."/>
            <person name="Watson M."/>
            <person name="Adriaenssens E.M."/>
            <person name="Foster-Nyarko E."/>
            <person name="Jarju S."/>
            <person name="Secka A."/>
            <person name="Antonio M."/>
            <person name="Oren A."/>
            <person name="Chaudhuri R.R."/>
            <person name="La Ragione R."/>
            <person name="Hildebrand F."/>
            <person name="Pallen M.J."/>
        </authorList>
    </citation>
    <scope>NUCLEOTIDE SEQUENCE</scope>
    <source>
        <strain evidence="8">CHK147-3167</strain>
    </source>
</reference>
<dbReference type="SUPFAM" id="SSF53335">
    <property type="entry name" value="S-adenosyl-L-methionine-dependent methyltransferases"/>
    <property type="match status" value="1"/>
</dbReference>
<evidence type="ECO:0000256" key="7">
    <source>
        <dbReference type="HAMAP-Rule" id="MF_01007"/>
    </source>
</evidence>
<dbReference type="PANTHER" id="PTHR11265">
    <property type="entry name" value="S-ADENOSYL-METHYLTRANSFERASE MRAW"/>
    <property type="match status" value="1"/>
</dbReference>
<dbReference type="InterPro" id="IPR029063">
    <property type="entry name" value="SAM-dependent_MTases_sf"/>
</dbReference>
<dbReference type="Proteomes" id="UP000886786">
    <property type="component" value="Unassembled WGS sequence"/>
</dbReference>
<dbReference type="EC" id="2.1.1.199" evidence="7"/>
<dbReference type="NCBIfam" id="TIGR00006">
    <property type="entry name" value="16S rRNA (cytosine(1402)-N(4))-methyltransferase RsmH"/>
    <property type="match status" value="1"/>
</dbReference>
<accession>A0A9D0ZQR7</accession>